<organism evidence="1 2">
    <name type="scientific">Cetraspora pellucida</name>
    <dbReference type="NCBI Taxonomy" id="1433469"/>
    <lineage>
        <taxon>Eukaryota</taxon>
        <taxon>Fungi</taxon>
        <taxon>Fungi incertae sedis</taxon>
        <taxon>Mucoromycota</taxon>
        <taxon>Glomeromycotina</taxon>
        <taxon>Glomeromycetes</taxon>
        <taxon>Diversisporales</taxon>
        <taxon>Gigasporaceae</taxon>
        <taxon>Cetraspora</taxon>
    </lineage>
</organism>
<dbReference type="AlphaFoldDB" id="A0A9N9PBJ2"/>
<evidence type="ECO:0000313" key="1">
    <source>
        <dbReference type="EMBL" id="CAG8801289.1"/>
    </source>
</evidence>
<reference evidence="1" key="1">
    <citation type="submission" date="2021-06" db="EMBL/GenBank/DDBJ databases">
        <authorList>
            <person name="Kallberg Y."/>
            <person name="Tangrot J."/>
            <person name="Rosling A."/>
        </authorList>
    </citation>
    <scope>NUCLEOTIDE SEQUENCE</scope>
    <source>
        <strain evidence="1">FL966</strain>
    </source>
</reference>
<name>A0A9N9PBJ2_9GLOM</name>
<comment type="caution">
    <text evidence="1">The sequence shown here is derived from an EMBL/GenBank/DDBJ whole genome shotgun (WGS) entry which is preliminary data.</text>
</comment>
<dbReference type="Proteomes" id="UP000789759">
    <property type="component" value="Unassembled WGS sequence"/>
</dbReference>
<feature type="non-terminal residue" evidence="1">
    <location>
        <position position="159"/>
    </location>
</feature>
<gene>
    <name evidence="1" type="ORF">CPELLU_LOCUS17731</name>
</gene>
<dbReference type="OrthoDB" id="2414660at2759"/>
<accession>A0A9N9PBJ2</accession>
<keyword evidence="2" id="KW-1185">Reference proteome</keyword>
<proteinExistence type="predicted"/>
<sequence length="159" mass="18629">KFNQKDIEKLHLAILKSLDKGKISHGAILSIHQKFNEQMNNLVPLLLINIEQSIISKLTIDQLHFTNFNIVNNIVESVEKDGQHFIIDILNFIIPEYIKKELLIPNETIIKLCISENSRNVKRKVQHVIIIAILLNDIERLYKPEGYHILVFYFELENY</sequence>
<protein>
    <submittedName>
        <fullName evidence="1">16742_t:CDS:1</fullName>
    </submittedName>
</protein>
<evidence type="ECO:0000313" key="2">
    <source>
        <dbReference type="Proteomes" id="UP000789759"/>
    </source>
</evidence>
<dbReference type="EMBL" id="CAJVQA010031414">
    <property type="protein sequence ID" value="CAG8801289.1"/>
    <property type="molecule type" value="Genomic_DNA"/>
</dbReference>